<organism evidence="1 2">
    <name type="scientific">Coprinellus micaceus</name>
    <name type="common">Glistening ink-cap mushroom</name>
    <name type="synonym">Coprinus micaceus</name>
    <dbReference type="NCBI Taxonomy" id="71717"/>
    <lineage>
        <taxon>Eukaryota</taxon>
        <taxon>Fungi</taxon>
        <taxon>Dikarya</taxon>
        <taxon>Basidiomycota</taxon>
        <taxon>Agaricomycotina</taxon>
        <taxon>Agaricomycetes</taxon>
        <taxon>Agaricomycetidae</taxon>
        <taxon>Agaricales</taxon>
        <taxon>Agaricineae</taxon>
        <taxon>Psathyrellaceae</taxon>
        <taxon>Coprinellus</taxon>
    </lineage>
</organism>
<sequence>MPALLLPSSFPPSFSTFFSLYSPFLPSLIAIPSSLPAETVHSVRFNVGEYCNSNPGLFILPVLAFSSP</sequence>
<protein>
    <submittedName>
        <fullName evidence="1">Uncharacterized protein</fullName>
    </submittedName>
</protein>
<keyword evidence="2" id="KW-1185">Reference proteome</keyword>
<comment type="caution">
    <text evidence="1">The sequence shown here is derived from an EMBL/GenBank/DDBJ whole genome shotgun (WGS) entry which is preliminary data.</text>
</comment>
<name>A0A4Y7TCC4_COPMI</name>
<dbReference type="EMBL" id="QPFP01000017">
    <property type="protein sequence ID" value="TEB31826.1"/>
    <property type="molecule type" value="Genomic_DNA"/>
</dbReference>
<proteinExistence type="predicted"/>
<dbReference type="AlphaFoldDB" id="A0A4Y7TCC4"/>
<reference evidence="1 2" key="1">
    <citation type="journal article" date="2019" name="Nat. Ecol. Evol.">
        <title>Megaphylogeny resolves global patterns of mushroom evolution.</title>
        <authorList>
            <person name="Varga T."/>
            <person name="Krizsan K."/>
            <person name="Foldi C."/>
            <person name="Dima B."/>
            <person name="Sanchez-Garcia M."/>
            <person name="Sanchez-Ramirez S."/>
            <person name="Szollosi G.J."/>
            <person name="Szarkandi J.G."/>
            <person name="Papp V."/>
            <person name="Albert L."/>
            <person name="Andreopoulos W."/>
            <person name="Angelini C."/>
            <person name="Antonin V."/>
            <person name="Barry K.W."/>
            <person name="Bougher N.L."/>
            <person name="Buchanan P."/>
            <person name="Buyck B."/>
            <person name="Bense V."/>
            <person name="Catcheside P."/>
            <person name="Chovatia M."/>
            <person name="Cooper J."/>
            <person name="Damon W."/>
            <person name="Desjardin D."/>
            <person name="Finy P."/>
            <person name="Geml J."/>
            <person name="Haridas S."/>
            <person name="Hughes K."/>
            <person name="Justo A."/>
            <person name="Karasinski D."/>
            <person name="Kautmanova I."/>
            <person name="Kiss B."/>
            <person name="Kocsube S."/>
            <person name="Kotiranta H."/>
            <person name="LaButti K.M."/>
            <person name="Lechner B.E."/>
            <person name="Liimatainen K."/>
            <person name="Lipzen A."/>
            <person name="Lukacs Z."/>
            <person name="Mihaltcheva S."/>
            <person name="Morgado L.N."/>
            <person name="Niskanen T."/>
            <person name="Noordeloos M.E."/>
            <person name="Ohm R.A."/>
            <person name="Ortiz-Santana B."/>
            <person name="Ovrebo C."/>
            <person name="Racz N."/>
            <person name="Riley R."/>
            <person name="Savchenko A."/>
            <person name="Shiryaev A."/>
            <person name="Soop K."/>
            <person name="Spirin V."/>
            <person name="Szebenyi C."/>
            <person name="Tomsovsky M."/>
            <person name="Tulloss R.E."/>
            <person name="Uehling J."/>
            <person name="Grigoriev I.V."/>
            <person name="Vagvolgyi C."/>
            <person name="Papp T."/>
            <person name="Martin F.M."/>
            <person name="Miettinen O."/>
            <person name="Hibbett D.S."/>
            <person name="Nagy L.G."/>
        </authorList>
    </citation>
    <scope>NUCLEOTIDE SEQUENCE [LARGE SCALE GENOMIC DNA]</scope>
    <source>
        <strain evidence="1 2">FP101781</strain>
    </source>
</reference>
<evidence type="ECO:0000313" key="1">
    <source>
        <dbReference type="EMBL" id="TEB31826.1"/>
    </source>
</evidence>
<accession>A0A4Y7TCC4</accession>
<evidence type="ECO:0000313" key="2">
    <source>
        <dbReference type="Proteomes" id="UP000298030"/>
    </source>
</evidence>
<dbReference type="Proteomes" id="UP000298030">
    <property type="component" value="Unassembled WGS sequence"/>
</dbReference>
<gene>
    <name evidence="1" type="ORF">FA13DRAFT_1732121</name>
</gene>